<proteinExistence type="inferred from homology"/>
<organism evidence="3 4">
    <name type="scientific">Tripterygium wilfordii</name>
    <name type="common">Thunder God vine</name>
    <dbReference type="NCBI Taxonomy" id="458696"/>
    <lineage>
        <taxon>Eukaryota</taxon>
        <taxon>Viridiplantae</taxon>
        <taxon>Streptophyta</taxon>
        <taxon>Embryophyta</taxon>
        <taxon>Tracheophyta</taxon>
        <taxon>Spermatophyta</taxon>
        <taxon>Magnoliopsida</taxon>
        <taxon>eudicotyledons</taxon>
        <taxon>Gunneridae</taxon>
        <taxon>Pentapetalae</taxon>
        <taxon>rosids</taxon>
        <taxon>fabids</taxon>
        <taxon>Celastrales</taxon>
        <taxon>Celastraceae</taxon>
        <taxon>Tripterygium</taxon>
    </lineage>
</organism>
<evidence type="ECO:0000256" key="2">
    <source>
        <dbReference type="ARBA" id="ARBA00023125"/>
    </source>
</evidence>
<reference evidence="3 4" key="1">
    <citation type="journal article" date="2020" name="Nat. Commun.">
        <title>Genome of Tripterygium wilfordii and identification of cytochrome P450 involved in triptolide biosynthesis.</title>
        <authorList>
            <person name="Tu L."/>
            <person name="Su P."/>
            <person name="Zhang Z."/>
            <person name="Gao L."/>
            <person name="Wang J."/>
            <person name="Hu T."/>
            <person name="Zhou J."/>
            <person name="Zhang Y."/>
            <person name="Zhao Y."/>
            <person name="Liu Y."/>
            <person name="Song Y."/>
            <person name="Tong Y."/>
            <person name="Lu Y."/>
            <person name="Yang J."/>
            <person name="Xu C."/>
            <person name="Jia M."/>
            <person name="Peters R.J."/>
            <person name="Huang L."/>
            <person name="Gao W."/>
        </authorList>
    </citation>
    <scope>NUCLEOTIDE SEQUENCE [LARGE SCALE GENOMIC DNA]</scope>
    <source>
        <strain evidence="4">cv. XIE 37</strain>
        <tissue evidence="3">Leaf</tissue>
    </source>
</reference>
<dbReference type="InParanoid" id="A0A7J7BV25"/>
<name>A0A7J7BV25_TRIWF</name>
<evidence type="ECO:0000313" key="4">
    <source>
        <dbReference type="Proteomes" id="UP000593562"/>
    </source>
</evidence>
<comment type="similarity">
    <text evidence="1">Belongs to the PUR DNA-binding protein family.</text>
</comment>
<comment type="caution">
    <text evidence="3">The sequence shown here is derived from an EMBL/GenBank/DDBJ whole genome shotgun (WGS) entry which is preliminary data.</text>
</comment>
<dbReference type="AlphaFoldDB" id="A0A7J7BV25"/>
<dbReference type="GO" id="GO:0000977">
    <property type="term" value="F:RNA polymerase II transcription regulatory region sequence-specific DNA binding"/>
    <property type="evidence" value="ECO:0007669"/>
    <property type="project" value="InterPro"/>
</dbReference>
<dbReference type="PANTHER" id="PTHR12611">
    <property type="entry name" value="PUR-TRANSCRIPTIONAL ACTIVATOR"/>
    <property type="match status" value="1"/>
</dbReference>
<dbReference type="SMART" id="SM00712">
    <property type="entry name" value="PUR"/>
    <property type="match status" value="1"/>
</dbReference>
<dbReference type="GO" id="GO:0005634">
    <property type="term" value="C:nucleus"/>
    <property type="evidence" value="ECO:0007669"/>
    <property type="project" value="TreeGrafter"/>
</dbReference>
<dbReference type="GO" id="GO:0000981">
    <property type="term" value="F:DNA-binding transcription factor activity, RNA polymerase II-specific"/>
    <property type="evidence" value="ECO:0007669"/>
    <property type="project" value="TreeGrafter"/>
</dbReference>
<evidence type="ECO:0000256" key="1">
    <source>
        <dbReference type="ARBA" id="ARBA00009251"/>
    </source>
</evidence>
<accession>A0A7J7BV25</accession>
<dbReference type="OrthoDB" id="523901at2759"/>
<dbReference type="GO" id="GO:0032422">
    <property type="term" value="F:purine-rich negative regulatory element binding"/>
    <property type="evidence" value="ECO:0007669"/>
    <property type="project" value="InterPro"/>
</dbReference>
<keyword evidence="4" id="KW-1185">Reference proteome</keyword>
<evidence type="ECO:0000313" key="3">
    <source>
        <dbReference type="EMBL" id="KAF5725704.1"/>
    </source>
</evidence>
<sequence length="273" mass="31064">MEVFDPEKDVPLARKKLVIHHQPFCFEVWESEKYKRQYFVISQNRSSISFPTSASYSFLDAFDGFCEGFEKQLQEGNFSRKEYSLNIDDMVFSFTSGKDRWGPLIKVSEASSTHDNNSIIVQSGCNRRGQNDGWKLFKETLARITRNIRVFYPPHELICNPPKQIVEVAEAKAVFTTSQIDHKSSAVQLNIESSQDENSTSGISKMMTSDDRRFFFDLGSDEGLKISEVSGDRQSSITVPLTVLSEFHEILGQYIYLGTTNDSKKLASEKGME</sequence>
<dbReference type="InterPro" id="IPR006628">
    <property type="entry name" value="PUR-bd_fam"/>
</dbReference>
<protein>
    <submittedName>
        <fullName evidence="3">Transcription factor Pur-alpha 1-like</fullName>
    </submittedName>
</protein>
<dbReference type="Pfam" id="PF04845">
    <property type="entry name" value="PurA"/>
    <property type="match status" value="1"/>
</dbReference>
<gene>
    <name evidence="3" type="ORF">HS088_TW23G00431</name>
</gene>
<dbReference type="PANTHER" id="PTHR12611:SF0">
    <property type="entry name" value="PURINE-RICH BINDING PROTEIN-ALPHA, ISOFORM B"/>
    <property type="match status" value="1"/>
</dbReference>
<dbReference type="EMBL" id="JAAARO010000023">
    <property type="protein sequence ID" value="KAF5725704.1"/>
    <property type="molecule type" value="Genomic_DNA"/>
</dbReference>
<dbReference type="Proteomes" id="UP000593562">
    <property type="component" value="Unassembled WGS sequence"/>
</dbReference>
<keyword evidence="2" id="KW-0238">DNA-binding</keyword>
<dbReference type="Gene3D" id="3.30.2450.30">
    <property type="match status" value="1"/>
</dbReference>